<dbReference type="PANTHER" id="PTHR11070:SF2">
    <property type="entry name" value="ATP-DEPENDENT DNA HELICASE SRS2"/>
    <property type="match status" value="1"/>
</dbReference>
<dbReference type="GO" id="GO:0043138">
    <property type="term" value="F:3'-5' DNA helicase activity"/>
    <property type="evidence" value="ECO:0007669"/>
    <property type="project" value="TreeGrafter"/>
</dbReference>
<dbReference type="GO" id="GO:0005829">
    <property type="term" value="C:cytosol"/>
    <property type="evidence" value="ECO:0007669"/>
    <property type="project" value="TreeGrafter"/>
</dbReference>
<dbReference type="Gene3D" id="1.10.486.10">
    <property type="entry name" value="PCRA, domain 4"/>
    <property type="match status" value="1"/>
</dbReference>
<sequence>MRLHAEERWENVKEFISLARRYDELPRETAYTKLLEDVALIQETDSIDRRAHAIHLMTLHAAKGLEFRAVFIIGLEEGIFPHGRAMLSPAELEEERRLCYVGITRAKEKLYLLWASRRTIFGSLQANPPSRFLREVPAEVATAEKSGWSLGEGLEEELIENEW</sequence>
<dbReference type="EMBL" id="JACOZA010000079">
    <property type="protein sequence ID" value="MBI2097091.1"/>
    <property type="molecule type" value="Genomic_DNA"/>
</dbReference>
<name>A0A931WPT7_9BACT</name>
<keyword evidence="3" id="KW-0347">Helicase</keyword>
<evidence type="ECO:0000313" key="7">
    <source>
        <dbReference type="Proteomes" id="UP000724148"/>
    </source>
</evidence>
<dbReference type="Proteomes" id="UP000724148">
    <property type="component" value="Unassembled WGS sequence"/>
</dbReference>
<dbReference type="GO" id="GO:0005524">
    <property type="term" value="F:ATP binding"/>
    <property type="evidence" value="ECO:0007669"/>
    <property type="project" value="UniProtKB-KW"/>
</dbReference>
<dbReference type="AlphaFoldDB" id="A0A931WPT7"/>
<keyword evidence="1" id="KW-0547">Nucleotide-binding</keyword>
<dbReference type="InterPro" id="IPR014017">
    <property type="entry name" value="DNA_helicase_UvrD-like_C"/>
</dbReference>
<accession>A0A931WPT7</accession>
<comment type="caution">
    <text evidence="6">The sequence shown here is derived from an EMBL/GenBank/DDBJ whole genome shotgun (WGS) entry which is preliminary data.</text>
</comment>
<feature type="domain" description="UvrD-like helicase C-terminal" evidence="5">
    <location>
        <begin position="5"/>
        <end position="116"/>
    </location>
</feature>
<dbReference type="Pfam" id="PF13361">
    <property type="entry name" value="UvrD_C"/>
    <property type="match status" value="1"/>
</dbReference>
<evidence type="ECO:0000256" key="1">
    <source>
        <dbReference type="ARBA" id="ARBA00022741"/>
    </source>
</evidence>
<dbReference type="GO" id="GO:0003677">
    <property type="term" value="F:DNA binding"/>
    <property type="evidence" value="ECO:0007669"/>
    <property type="project" value="InterPro"/>
</dbReference>
<dbReference type="SUPFAM" id="SSF52540">
    <property type="entry name" value="P-loop containing nucleoside triphosphate hydrolases"/>
    <property type="match status" value="1"/>
</dbReference>
<evidence type="ECO:0000256" key="4">
    <source>
        <dbReference type="ARBA" id="ARBA00022840"/>
    </source>
</evidence>
<evidence type="ECO:0000256" key="3">
    <source>
        <dbReference type="ARBA" id="ARBA00022806"/>
    </source>
</evidence>
<dbReference type="Gene3D" id="3.40.50.300">
    <property type="entry name" value="P-loop containing nucleotide triphosphate hydrolases"/>
    <property type="match status" value="1"/>
</dbReference>
<evidence type="ECO:0000259" key="5">
    <source>
        <dbReference type="Pfam" id="PF13361"/>
    </source>
</evidence>
<dbReference type="GO" id="GO:0016787">
    <property type="term" value="F:hydrolase activity"/>
    <property type="evidence" value="ECO:0007669"/>
    <property type="project" value="UniProtKB-KW"/>
</dbReference>
<gene>
    <name evidence="6" type="ORF">HYT40_03010</name>
</gene>
<evidence type="ECO:0000313" key="6">
    <source>
        <dbReference type="EMBL" id="MBI2097091.1"/>
    </source>
</evidence>
<dbReference type="InterPro" id="IPR000212">
    <property type="entry name" value="DNA_helicase_UvrD/REP"/>
</dbReference>
<organism evidence="6 7">
    <name type="scientific">Candidatus Sungiibacteriota bacterium</name>
    <dbReference type="NCBI Taxonomy" id="2750080"/>
    <lineage>
        <taxon>Bacteria</taxon>
        <taxon>Candidatus Sungiibacteriota</taxon>
    </lineage>
</organism>
<reference evidence="6" key="1">
    <citation type="submission" date="2020-07" db="EMBL/GenBank/DDBJ databases">
        <title>Huge and variable diversity of episymbiotic CPR bacteria and DPANN archaea in groundwater ecosystems.</title>
        <authorList>
            <person name="He C.Y."/>
            <person name="Keren R."/>
            <person name="Whittaker M."/>
            <person name="Farag I.F."/>
            <person name="Doudna J."/>
            <person name="Cate J.H.D."/>
            <person name="Banfield J.F."/>
        </authorList>
    </citation>
    <scope>NUCLEOTIDE SEQUENCE</scope>
    <source>
        <strain evidence="6">NC_groundwater_193_Ag_S-0.1um_51_7</strain>
    </source>
</reference>
<protein>
    <submittedName>
        <fullName evidence="6">ATP-binding domain-containing protein</fullName>
    </submittedName>
</protein>
<keyword evidence="4 6" id="KW-0067">ATP-binding</keyword>
<evidence type="ECO:0000256" key="2">
    <source>
        <dbReference type="ARBA" id="ARBA00022801"/>
    </source>
</evidence>
<proteinExistence type="predicted"/>
<dbReference type="InterPro" id="IPR027417">
    <property type="entry name" value="P-loop_NTPase"/>
</dbReference>
<dbReference type="GO" id="GO:0000725">
    <property type="term" value="P:recombinational repair"/>
    <property type="evidence" value="ECO:0007669"/>
    <property type="project" value="TreeGrafter"/>
</dbReference>
<dbReference type="PANTHER" id="PTHR11070">
    <property type="entry name" value="UVRD / RECB / PCRA DNA HELICASE FAMILY MEMBER"/>
    <property type="match status" value="1"/>
</dbReference>
<keyword evidence="2" id="KW-0378">Hydrolase</keyword>
<dbReference type="GO" id="GO:0033202">
    <property type="term" value="C:DNA helicase complex"/>
    <property type="evidence" value="ECO:0007669"/>
    <property type="project" value="TreeGrafter"/>
</dbReference>
<dbReference type="CDD" id="cd18807">
    <property type="entry name" value="SF1_C_UvrD"/>
    <property type="match status" value="1"/>
</dbReference>